<comment type="caution">
    <text evidence="2">The sequence shown here is derived from an EMBL/GenBank/DDBJ whole genome shotgun (WGS) entry which is preliminary data.</text>
</comment>
<evidence type="ECO:0000313" key="3">
    <source>
        <dbReference type="Proteomes" id="UP000266841"/>
    </source>
</evidence>
<proteinExistence type="predicted"/>
<keyword evidence="3" id="KW-1185">Reference proteome</keyword>
<name>K0R726_THAOC</name>
<dbReference type="eggNOG" id="ENOG502QU4M">
    <property type="taxonomic scope" value="Eukaryota"/>
</dbReference>
<dbReference type="Pfam" id="PF08811">
    <property type="entry name" value="DUF1800"/>
    <property type="match status" value="1"/>
</dbReference>
<organism evidence="2 3">
    <name type="scientific">Thalassiosira oceanica</name>
    <name type="common">Marine diatom</name>
    <dbReference type="NCBI Taxonomy" id="159749"/>
    <lineage>
        <taxon>Eukaryota</taxon>
        <taxon>Sar</taxon>
        <taxon>Stramenopiles</taxon>
        <taxon>Ochrophyta</taxon>
        <taxon>Bacillariophyta</taxon>
        <taxon>Coscinodiscophyceae</taxon>
        <taxon>Thalassiosirophycidae</taxon>
        <taxon>Thalassiosirales</taxon>
        <taxon>Thalassiosiraceae</taxon>
        <taxon>Thalassiosira</taxon>
    </lineage>
</organism>
<evidence type="ECO:0000256" key="1">
    <source>
        <dbReference type="SAM" id="MobiDB-lite"/>
    </source>
</evidence>
<dbReference type="EMBL" id="AGNL01046603">
    <property type="protein sequence ID" value="EJK47814.1"/>
    <property type="molecule type" value="Genomic_DNA"/>
</dbReference>
<feature type="non-terminal residue" evidence="2">
    <location>
        <position position="1"/>
    </location>
</feature>
<reference evidence="2 3" key="1">
    <citation type="journal article" date="2012" name="Genome Biol.">
        <title>Genome and low-iron response of an oceanic diatom adapted to chronic iron limitation.</title>
        <authorList>
            <person name="Lommer M."/>
            <person name="Specht M."/>
            <person name="Roy A.S."/>
            <person name="Kraemer L."/>
            <person name="Andreson R."/>
            <person name="Gutowska M.A."/>
            <person name="Wolf J."/>
            <person name="Bergner S.V."/>
            <person name="Schilhabel M.B."/>
            <person name="Klostermeier U.C."/>
            <person name="Beiko R.G."/>
            <person name="Rosenstiel P."/>
            <person name="Hippler M."/>
            <person name="Laroche J."/>
        </authorList>
    </citation>
    <scope>NUCLEOTIDE SEQUENCE [LARGE SCALE GENOMIC DNA]</scope>
    <source>
        <strain evidence="2 3">CCMP1005</strain>
    </source>
</reference>
<dbReference type="InterPro" id="IPR014917">
    <property type="entry name" value="DUF1800"/>
</dbReference>
<dbReference type="Proteomes" id="UP000266841">
    <property type="component" value="Unassembled WGS sequence"/>
</dbReference>
<feature type="region of interest" description="Disordered" evidence="1">
    <location>
        <begin position="504"/>
        <end position="527"/>
    </location>
</feature>
<gene>
    <name evidence="2" type="ORF">THAOC_33446</name>
</gene>
<sequence>DRVQSPSCCYGSPPAAAPRGKIVLDQFADQIGLNTDSNILKELADNLASVQLSNSVAHNRGGGTLVCGSPNEVAPDPFLDDYFDVIHRDLACIGCHSSYGDYAKQKATVWTMNVIEGEDQMCQRMAWSLYELLNVGAASNPDNTETNLYTYDIFIRHCFGNYFDILKELTYNPKMGKSEFPISLIFRTSLPHSRRFSSAEQFNFAGNVATRMSWDTSGQIVFPDENYAREIMQLYTAGLHKLNPDGTEVRDRFGQVIQTYSNLDILSNARLFTGFTFTARRGNIEELFRSEKSRQDPMRIEADLHDFFPKSTLDGGWLGDRYPLCIDLHQRHFLSVGAKYLFRAGSSLPRLHHNPRHWDADESIKRFVLSKDSELYARLCNPSGDGRCNFANTVTLDAHLPCTEKECRVDTVEIVQVAPWCLLRVCQTGPLLRSEFNFELEYHNEKVLLGTAMDVCHAVQVDTNISATVCDPVAVAYAIAVGTKAQLEAEWRVEGGSVAREPAVGPFRPSMRGGRQGWSPTFPMEARPSTSRAVETTGVLQAKARQKVDFFGGGFTRRPFATASGIVSYGYKNFRLSTNSIYSLSNSNRIPSISAIVSAQKNYVLDRVPVTYLCLERRRPIRRVVARRWAAFNFEAKIVGDRGIDGLGGCQNRNWRTILLWNTSLRYLHGAPPANIGHRQMVLFTVLRRVGFLALRLLLPEDDRCKAYAIPRKSLSVWLRASSLVRLWQQAAPADL</sequence>
<dbReference type="OrthoDB" id="411021at2759"/>
<evidence type="ECO:0000313" key="2">
    <source>
        <dbReference type="EMBL" id="EJK47814.1"/>
    </source>
</evidence>
<protein>
    <submittedName>
        <fullName evidence="2">Uncharacterized protein</fullName>
    </submittedName>
</protein>
<dbReference type="AlphaFoldDB" id="K0R726"/>
<accession>K0R726</accession>